<dbReference type="OrthoDB" id="6089671at2"/>
<organism evidence="2 3">
    <name type="scientific">Stutzerimonas stutzeri</name>
    <name type="common">Pseudomonas stutzeri</name>
    <dbReference type="NCBI Taxonomy" id="316"/>
    <lineage>
        <taxon>Bacteria</taxon>
        <taxon>Pseudomonadati</taxon>
        <taxon>Pseudomonadota</taxon>
        <taxon>Gammaproteobacteria</taxon>
        <taxon>Pseudomonadales</taxon>
        <taxon>Pseudomonadaceae</taxon>
        <taxon>Stutzerimonas</taxon>
    </lineage>
</organism>
<proteinExistence type="predicted"/>
<evidence type="ECO:0000313" key="3">
    <source>
        <dbReference type="Proteomes" id="UP000019522"/>
    </source>
</evidence>
<feature type="chain" id="PRO_5004914956" description="DUF4124 domain-containing protein" evidence="1">
    <location>
        <begin position="19"/>
        <end position="80"/>
    </location>
</feature>
<keyword evidence="1" id="KW-0732">Signal</keyword>
<dbReference type="AlphaFoldDB" id="W8RCT1"/>
<reference evidence="2 3" key="2">
    <citation type="submission" date="2014-03" db="EMBL/GenBank/DDBJ databases">
        <authorList>
            <person name="Baltrus D."/>
            <person name="Dougherty K."/>
        </authorList>
    </citation>
    <scope>NUCLEOTIDE SEQUENCE</scope>
    <source>
        <strain evidence="2 3">28a24</strain>
    </source>
</reference>
<evidence type="ECO:0000256" key="1">
    <source>
        <dbReference type="SAM" id="SignalP"/>
    </source>
</evidence>
<accession>W8RCT1</accession>
<dbReference type="RefSeq" id="WP_025243754.1">
    <property type="nucleotide sequence ID" value="NZ_CP007441.1"/>
</dbReference>
<evidence type="ECO:0008006" key="4">
    <source>
        <dbReference type="Google" id="ProtNLM"/>
    </source>
</evidence>
<dbReference type="Proteomes" id="UP000019522">
    <property type="component" value="Chromosome"/>
</dbReference>
<dbReference type="KEGG" id="pstt:CH92_21580"/>
<reference evidence="3" key="1">
    <citation type="journal article" date="2014" name="Genome Announc.">
        <title>Complete Genome Sequence of the Highly Transformable Pseudomonas stutzeri Strain 28a24.</title>
        <authorList>
            <person name="Smith B.A."/>
            <person name="Dougherty K.M."/>
            <person name="Baltrus D.A."/>
        </authorList>
    </citation>
    <scope>NUCLEOTIDE SEQUENCE [LARGE SCALE GENOMIC DNA]</scope>
    <source>
        <strain evidence="3">28a24</strain>
    </source>
</reference>
<evidence type="ECO:0000313" key="2">
    <source>
        <dbReference type="EMBL" id="AHL77533.1"/>
    </source>
</evidence>
<sequence length="80" mass="8829">MRAILLAFNLFLPLLALAGPAPYYQWQSKADATVICRQTSPGHGWELLNGQPFRDLNCTQPAARVERPAAVPGFRPQPGR</sequence>
<feature type="signal peptide" evidence="1">
    <location>
        <begin position="1"/>
        <end position="18"/>
    </location>
</feature>
<dbReference type="EMBL" id="CP007441">
    <property type="protein sequence ID" value="AHL77533.1"/>
    <property type="molecule type" value="Genomic_DNA"/>
</dbReference>
<name>W8RCT1_STUST</name>
<protein>
    <recommendedName>
        <fullName evidence="4">DUF4124 domain-containing protein</fullName>
    </recommendedName>
</protein>
<gene>
    <name evidence="2" type="ORF">CH92_21580</name>
</gene>
<dbReference type="PATRIC" id="fig|316.77.peg.4311"/>